<dbReference type="GO" id="GO:0061136">
    <property type="term" value="P:regulation of proteasomal protein catabolic process"/>
    <property type="evidence" value="ECO:0007669"/>
    <property type="project" value="TreeGrafter"/>
</dbReference>
<reference evidence="9 10" key="1">
    <citation type="submission" date="2016-11" db="EMBL/GenBank/DDBJ databases">
        <title>The macronuclear genome of Stentor coeruleus: a giant cell with tiny introns.</title>
        <authorList>
            <person name="Slabodnick M."/>
            <person name="Ruby J.G."/>
            <person name="Reiff S.B."/>
            <person name="Swart E.C."/>
            <person name="Gosai S."/>
            <person name="Prabakaran S."/>
            <person name="Witkowska E."/>
            <person name="Larue G.E."/>
            <person name="Fisher S."/>
            <person name="Freeman R.M."/>
            <person name="Gunawardena J."/>
            <person name="Chu W."/>
            <person name="Stover N.A."/>
            <person name="Gregory B.D."/>
            <person name="Nowacki M."/>
            <person name="Derisi J."/>
            <person name="Roy S.W."/>
            <person name="Marshall W.F."/>
            <person name="Sood P."/>
        </authorList>
    </citation>
    <scope>NUCLEOTIDE SEQUENCE [LARGE SCALE GENOMIC DNA]</scope>
    <source>
        <strain evidence="9">WM001</strain>
    </source>
</reference>
<organism evidence="9 10">
    <name type="scientific">Stentor coeruleus</name>
    <dbReference type="NCBI Taxonomy" id="5963"/>
    <lineage>
        <taxon>Eukaryota</taxon>
        <taxon>Sar</taxon>
        <taxon>Alveolata</taxon>
        <taxon>Ciliophora</taxon>
        <taxon>Postciliodesmatophora</taxon>
        <taxon>Heterotrichea</taxon>
        <taxon>Heterotrichida</taxon>
        <taxon>Stentoridae</taxon>
        <taxon>Stentor</taxon>
    </lineage>
</organism>
<keyword evidence="5 6" id="KW-0788">Thiol protease</keyword>
<comment type="similarity">
    <text evidence="6">Belongs to the peptidase C19 family.</text>
</comment>
<evidence type="ECO:0000256" key="5">
    <source>
        <dbReference type="ARBA" id="ARBA00022807"/>
    </source>
</evidence>
<dbReference type="OrthoDB" id="2420415at2759"/>
<dbReference type="PANTHER" id="PTHR43982">
    <property type="entry name" value="UBIQUITIN CARBOXYL-TERMINAL HYDROLASE"/>
    <property type="match status" value="1"/>
</dbReference>
<dbReference type="GO" id="GO:0043161">
    <property type="term" value="P:proteasome-mediated ubiquitin-dependent protein catabolic process"/>
    <property type="evidence" value="ECO:0007669"/>
    <property type="project" value="InterPro"/>
</dbReference>
<feature type="domain" description="USP" evidence="8">
    <location>
        <begin position="25"/>
        <end position="442"/>
    </location>
</feature>
<protein>
    <recommendedName>
        <fullName evidence="6">Ubiquitin carboxyl-terminal hydrolase</fullName>
        <ecNumber evidence="6">3.4.19.12</ecNumber>
    </recommendedName>
</protein>
<gene>
    <name evidence="9" type="ORF">SteCoe_27604</name>
</gene>
<dbReference type="PANTHER" id="PTHR43982:SF6">
    <property type="entry name" value="UBIQUITIN CARBOXYL-TERMINAL HYDROLASE 2-RELATED"/>
    <property type="match status" value="1"/>
</dbReference>
<dbReference type="Gene3D" id="3.90.70.10">
    <property type="entry name" value="Cysteine proteinases"/>
    <property type="match status" value="1"/>
</dbReference>
<dbReference type="PROSITE" id="PS50235">
    <property type="entry name" value="USP_3"/>
    <property type="match status" value="1"/>
</dbReference>
<dbReference type="Pfam" id="PF00443">
    <property type="entry name" value="UCH"/>
    <property type="match status" value="1"/>
</dbReference>
<comment type="caution">
    <text evidence="9">The sequence shown here is derived from an EMBL/GenBank/DDBJ whole genome shotgun (WGS) entry which is preliminary data.</text>
</comment>
<evidence type="ECO:0000256" key="3">
    <source>
        <dbReference type="ARBA" id="ARBA00022786"/>
    </source>
</evidence>
<dbReference type="GO" id="GO:0004843">
    <property type="term" value="F:cysteine-type deubiquitinase activity"/>
    <property type="evidence" value="ECO:0007669"/>
    <property type="project" value="UniProtKB-UniRule"/>
</dbReference>
<dbReference type="PROSITE" id="PS00973">
    <property type="entry name" value="USP_2"/>
    <property type="match status" value="1"/>
</dbReference>
<sequence>MNIYRGSIFEPMSISQNKRDCGMPQGLRNVGNTCFMNSLLQCYFMIPPLVKEVMMASFDNDYQTNGYYAKFVRALQMLFASMIKSTRKYADPSNLIDTLLDSFGNQVQFGDQQDIGEFHMIIVENIVKGLHACKQVQGMILWKSLKEQGKIESLFTGVNAEILSYKENNEKTIIQKDVKFGPIILGIEEGDLMSSWKSASKNIIKDYKIMNKNTTAKQEIWIQNLPSVLIFQLKRHFFIEGDPTPLKSNACFKFPDVIYPDRFMLQYKDQIKELKKSAKSLHSEINQLKKQKSTLQYDLNGKTSILDSLKVIKDFLSTESGKKISSESALLYEKLEILSNEIQKKILDIDNKIQEISQQLDDIYSNFKNNKYCLNSILIHEGAAISGHYYAFIKDFDQPEYLQWRKYNDIIVTNVSQEEVRKTSEGFNDSLSSAYCLMYVREELVKPQTDLPLHLFNPGSEMEFSDEYSTFLKEDAINYYKNMNENDELNRENIIMEEQVSRILEDFNQLYTADLATFNKMNVMKKKYYHLELVNCAVYIMSIPNCAHLAKYFRLDNYMWKTFRKTLTDSSMRKLKDKLREKMAGYGLPDVSLKEADLNNYSRIYKLYTEEFTDLIYANEILTQICENNLKFSLKIYAICILQSERGQNSIRTELHEIFKSVLVYMVMSLYNMCKNKNISEVIEICECINLIFYNFSSQTIGKGVLSLINQIKVAFIKDFNDTKKEFEQALFNSVCEEVNDLTLIKYYSQVEAYQHSLVGYDFFNTYHYEDVDRYQKLCNTLTSEYLKQGIQLVLKIESSKTITLQQLNSKY</sequence>
<dbReference type="InterPro" id="IPR044635">
    <property type="entry name" value="UBP14-like"/>
</dbReference>
<dbReference type="EMBL" id="MPUH01000805">
    <property type="protein sequence ID" value="OMJ73668.1"/>
    <property type="molecule type" value="Genomic_DNA"/>
</dbReference>
<dbReference type="PROSITE" id="PS00972">
    <property type="entry name" value="USP_1"/>
    <property type="match status" value="1"/>
</dbReference>
<name>A0A1R2BA62_9CILI</name>
<dbReference type="Proteomes" id="UP000187209">
    <property type="component" value="Unassembled WGS sequence"/>
</dbReference>
<evidence type="ECO:0000256" key="4">
    <source>
        <dbReference type="ARBA" id="ARBA00022801"/>
    </source>
</evidence>
<accession>A0A1R2BA62</accession>
<evidence type="ECO:0000256" key="2">
    <source>
        <dbReference type="ARBA" id="ARBA00022670"/>
    </source>
</evidence>
<keyword evidence="7" id="KW-0175">Coiled coil</keyword>
<dbReference type="GO" id="GO:0016579">
    <property type="term" value="P:protein deubiquitination"/>
    <property type="evidence" value="ECO:0007669"/>
    <property type="project" value="InterPro"/>
</dbReference>
<proteinExistence type="inferred from homology"/>
<dbReference type="InterPro" id="IPR028889">
    <property type="entry name" value="USP"/>
</dbReference>
<keyword evidence="3 6" id="KW-0833">Ubl conjugation pathway</keyword>
<dbReference type="GO" id="GO:0070628">
    <property type="term" value="F:proteasome binding"/>
    <property type="evidence" value="ECO:0007669"/>
    <property type="project" value="TreeGrafter"/>
</dbReference>
<evidence type="ECO:0000256" key="6">
    <source>
        <dbReference type="RuleBase" id="RU366025"/>
    </source>
</evidence>
<evidence type="ECO:0000313" key="10">
    <source>
        <dbReference type="Proteomes" id="UP000187209"/>
    </source>
</evidence>
<dbReference type="InterPro" id="IPR018200">
    <property type="entry name" value="USP_CS"/>
</dbReference>
<comment type="catalytic activity">
    <reaction evidence="1 6">
        <text>Thiol-dependent hydrolysis of ester, thioester, amide, peptide and isopeptide bonds formed by the C-terminal Gly of ubiquitin (a 76-residue protein attached to proteins as an intracellular targeting signal).</text>
        <dbReference type="EC" id="3.4.19.12"/>
    </reaction>
</comment>
<dbReference type="EC" id="3.4.19.12" evidence="6"/>
<evidence type="ECO:0000259" key="8">
    <source>
        <dbReference type="PROSITE" id="PS50235"/>
    </source>
</evidence>
<dbReference type="AlphaFoldDB" id="A0A1R2BA62"/>
<dbReference type="SUPFAM" id="SSF54001">
    <property type="entry name" value="Cysteine proteinases"/>
    <property type="match status" value="1"/>
</dbReference>
<keyword evidence="4 6" id="KW-0378">Hydrolase</keyword>
<feature type="coiled-coil region" evidence="7">
    <location>
        <begin position="264"/>
        <end position="298"/>
    </location>
</feature>
<dbReference type="InterPro" id="IPR038765">
    <property type="entry name" value="Papain-like_cys_pep_sf"/>
</dbReference>
<keyword evidence="2 6" id="KW-0645">Protease</keyword>
<evidence type="ECO:0000256" key="7">
    <source>
        <dbReference type="SAM" id="Coils"/>
    </source>
</evidence>
<keyword evidence="10" id="KW-1185">Reference proteome</keyword>
<evidence type="ECO:0000313" key="9">
    <source>
        <dbReference type="EMBL" id="OMJ73668.1"/>
    </source>
</evidence>
<evidence type="ECO:0000256" key="1">
    <source>
        <dbReference type="ARBA" id="ARBA00000707"/>
    </source>
</evidence>
<dbReference type="InterPro" id="IPR001394">
    <property type="entry name" value="Peptidase_C19_UCH"/>
</dbReference>